<proteinExistence type="predicted"/>
<reference evidence="1" key="1">
    <citation type="submission" date="2023-07" db="EMBL/GenBank/DDBJ databases">
        <title>Sorghum-associated microbial communities from plants grown in Nebraska, USA.</title>
        <authorList>
            <person name="Schachtman D."/>
        </authorList>
    </citation>
    <scope>NUCLEOTIDE SEQUENCE</scope>
    <source>
        <strain evidence="1">2697</strain>
    </source>
</reference>
<dbReference type="Proteomes" id="UP001246858">
    <property type="component" value="Unassembled WGS sequence"/>
</dbReference>
<comment type="caution">
    <text evidence="1">The sequence shown here is derived from an EMBL/GenBank/DDBJ whole genome shotgun (WGS) entry which is preliminary data.</text>
</comment>
<keyword evidence="2" id="KW-1185">Reference proteome</keyword>
<accession>A0ACC6L4M8</accession>
<dbReference type="EMBL" id="JAVDTF010000006">
    <property type="protein sequence ID" value="MDR6786243.1"/>
    <property type="molecule type" value="Genomic_DNA"/>
</dbReference>
<evidence type="ECO:0000313" key="2">
    <source>
        <dbReference type="Proteomes" id="UP001246858"/>
    </source>
</evidence>
<name>A0ACC6L4M8_9SPHI</name>
<evidence type="ECO:0000313" key="1">
    <source>
        <dbReference type="EMBL" id="MDR6786243.1"/>
    </source>
</evidence>
<protein>
    <submittedName>
        <fullName evidence="1">Alpha/beta superfamily hydrolase</fullName>
    </submittedName>
</protein>
<organism evidence="1 2">
    <name type="scientific">Pedobacter africanus</name>
    <dbReference type="NCBI Taxonomy" id="151894"/>
    <lineage>
        <taxon>Bacteria</taxon>
        <taxon>Pseudomonadati</taxon>
        <taxon>Bacteroidota</taxon>
        <taxon>Sphingobacteriia</taxon>
        <taxon>Sphingobacteriales</taxon>
        <taxon>Sphingobacteriaceae</taxon>
        <taxon>Pedobacter</taxon>
    </lineage>
</organism>
<sequence>MKNTLLIALFTFFALSGVNAQSKWIPENTKTFGLGYVDQLHSEILKENRVLNIYLPEDYDPKKQYPVIYLLDGAADEDFIHVVGLVQYNTFSWISRIPQSVVVGIANTNRRRDFTAPSARESDQKIIPRNGGSEKFMAFLEKELQPFIEKKYRTTSDKTIIGQSLGGLLATEILFTKPSLFNTYIIISPSLWWKDGALLKGSPAILKADYAIPTKIYIGVGKEGAIDGSKNHIMEDDARLLADKIKRGQSKNLKVYFDYLPEEDHATAGHPALFNAFRLLYPKKQ</sequence>
<gene>
    <name evidence="1" type="ORF">J2X78_004836</name>
</gene>
<keyword evidence="1" id="KW-0378">Hydrolase</keyword>